<reference evidence="8" key="1">
    <citation type="submission" date="2021-02" db="EMBL/GenBank/DDBJ databases">
        <title>Infant gut strain persistence is associated with maternal origin, phylogeny, and functional potential including surface adhesion and iron acquisition.</title>
        <authorList>
            <person name="Lou Y.C."/>
        </authorList>
    </citation>
    <scope>NUCLEOTIDE SEQUENCE</scope>
    <source>
        <strain evidence="8">L3_108_031G1_dasL3_108_031G1_concoct_20</strain>
    </source>
</reference>
<dbReference type="EMBL" id="JAGZMU010000005">
    <property type="protein sequence ID" value="MBS4893802.1"/>
    <property type="molecule type" value="Genomic_DNA"/>
</dbReference>
<dbReference type="PANTHER" id="PTHR30349:SF41">
    <property type="entry name" value="INTEGRASE_RECOMBINASE PROTEIN MJ0367-RELATED"/>
    <property type="match status" value="1"/>
</dbReference>
<sequence>MKIYKEYLQWLKNEGKSEITIKGYKNNMKIVSDYFWNKKFEDVNLTDLKTLKRKDLNEFRYYLNNKGNKANTIRIKFDSLLSVFEFLIDNELIEKSSDLRMDIRDIKKKIKDSKREVKKAMNKEDVEIIFEEIKKIGGKYKSRRLLLFNLLVCYGLRKSEACNLKISDFDITKGELFVLGKGAKGRLLSITEITCDLFRFYLEDRDSMTYAKNSEYVFVSRKGGKISESGLTQDFNNTIKDLDLGKKIHPHLLRKLTATQMYENGLDVLLIKSVLGHESLNTTQRYIKTFEESKISSEDNVPFKDIKFI</sequence>
<dbReference type="Gene3D" id="1.10.150.130">
    <property type="match status" value="1"/>
</dbReference>
<dbReference type="PROSITE" id="PS51900">
    <property type="entry name" value="CB"/>
    <property type="match status" value="1"/>
</dbReference>
<dbReference type="PANTHER" id="PTHR30349">
    <property type="entry name" value="PHAGE INTEGRASE-RELATED"/>
    <property type="match status" value="1"/>
</dbReference>
<dbReference type="Gene3D" id="1.10.443.10">
    <property type="entry name" value="Intergrase catalytic core"/>
    <property type="match status" value="1"/>
</dbReference>
<comment type="caution">
    <text evidence="8">The sequence shown here is derived from an EMBL/GenBank/DDBJ whole genome shotgun (WGS) entry which is preliminary data.</text>
</comment>
<dbReference type="SUPFAM" id="SSF56349">
    <property type="entry name" value="DNA breaking-rejoining enzymes"/>
    <property type="match status" value="1"/>
</dbReference>
<evidence type="ECO:0000313" key="8">
    <source>
        <dbReference type="EMBL" id="MBS4893802.1"/>
    </source>
</evidence>
<dbReference type="InterPro" id="IPR044068">
    <property type="entry name" value="CB"/>
</dbReference>
<evidence type="ECO:0000256" key="5">
    <source>
        <dbReference type="SAM" id="Coils"/>
    </source>
</evidence>
<proteinExistence type="inferred from homology"/>
<evidence type="ECO:0000313" key="9">
    <source>
        <dbReference type="Proteomes" id="UP000778864"/>
    </source>
</evidence>
<protein>
    <submittedName>
        <fullName evidence="8">Tyrosine-type recombinase/integrase</fullName>
    </submittedName>
</protein>
<evidence type="ECO:0000256" key="2">
    <source>
        <dbReference type="ARBA" id="ARBA00023125"/>
    </source>
</evidence>
<feature type="coiled-coil region" evidence="5">
    <location>
        <begin position="96"/>
        <end position="123"/>
    </location>
</feature>
<evidence type="ECO:0000259" key="6">
    <source>
        <dbReference type="PROSITE" id="PS51898"/>
    </source>
</evidence>
<dbReference type="InterPro" id="IPR002104">
    <property type="entry name" value="Integrase_catalytic"/>
</dbReference>
<accession>A0A943A450</accession>
<dbReference type="Pfam" id="PF00589">
    <property type="entry name" value="Phage_integrase"/>
    <property type="match status" value="1"/>
</dbReference>
<comment type="similarity">
    <text evidence="1">Belongs to the 'phage' integrase family.</text>
</comment>
<evidence type="ECO:0000259" key="7">
    <source>
        <dbReference type="PROSITE" id="PS51900"/>
    </source>
</evidence>
<feature type="domain" description="Tyr recombinase" evidence="6">
    <location>
        <begin position="116"/>
        <end position="299"/>
    </location>
</feature>
<dbReference type="InterPro" id="IPR050090">
    <property type="entry name" value="Tyrosine_recombinase_XerCD"/>
</dbReference>
<keyword evidence="2 4" id="KW-0238">DNA-binding</keyword>
<dbReference type="GO" id="GO:0003677">
    <property type="term" value="F:DNA binding"/>
    <property type="evidence" value="ECO:0007669"/>
    <property type="project" value="UniProtKB-UniRule"/>
</dbReference>
<organism evidence="8 9">
    <name type="scientific">Veillonella parvula</name>
    <name type="common">Staphylococcus parvulus</name>
    <dbReference type="NCBI Taxonomy" id="29466"/>
    <lineage>
        <taxon>Bacteria</taxon>
        <taxon>Bacillati</taxon>
        <taxon>Bacillota</taxon>
        <taxon>Negativicutes</taxon>
        <taxon>Veillonellales</taxon>
        <taxon>Veillonellaceae</taxon>
        <taxon>Veillonella</taxon>
    </lineage>
</organism>
<dbReference type="GO" id="GO:0015074">
    <property type="term" value="P:DNA integration"/>
    <property type="evidence" value="ECO:0007669"/>
    <property type="project" value="InterPro"/>
</dbReference>
<dbReference type="InterPro" id="IPR011010">
    <property type="entry name" value="DNA_brk_join_enz"/>
</dbReference>
<dbReference type="InterPro" id="IPR013762">
    <property type="entry name" value="Integrase-like_cat_sf"/>
</dbReference>
<evidence type="ECO:0000256" key="4">
    <source>
        <dbReference type="PROSITE-ProRule" id="PRU01248"/>
    </source>
</evidence>
<dbReference type="InterPro" id="IPR010998">
    <property type="entry name" value="Integrase_recombinase_N"/>
</dbReference>
<evidence type="ECO:0000256" key="1">
    <source>
        <dbReference type="ARBA" id="ARBA00008857"/>
    </source>
</evidence>
<feature type="domain" description="Core-binding (CB)" evidence="7">
    <location>
        <begin position="1"/>
        <end position="88"/>
    </location>
</feature>
<dbReference type="PROSITE" id="PS51898">
    <property type="entry name" value="TYR_RECOMBINASE"/>
    <property type="match status" value="1"/>
</dbReference>
<gene>
    <name evidence="8" type="ORF">KHZ90_08505</name>
</gene>
<dbReference type="RefSeq" id="WP_278468126.1">
    <property type="nucleotide sequence ID" value="NZ_JAGZMU010000005.1"/>
</dbReference>
<keyword evidence="5" id="KW-0175">Coiled coil</keyword>
<dbReference type="GO" id="GO:0006310">
    <property type="term" value="P:DNA recombination"/>
    <property type="evidence" value="ECO:0007669"/>
    <property type="project" value="UniProtKB-KW"/>
</dbReference>
<dbReference type="Proteomes" id="UP000778864">
    <property type="component" value="Unassembled WGS sequence"/>
</dbReference>
<dbReference type="AlphaFoldDB" id="A0A943A450"/>
<name>A0A943A450_VEIPA</name>
<evidence type="ECO:0000256" key="3">
    <source>
        <dbReference type="ARBA" id="ARBA00023172"/>
    </source>
</evidence>
<keyword evidence="3" id="KW-0233">DNA recombination</keyword>